<accession>A0ABP8MYR2</accession>
<organism evidence="1 2">
    <name type="scientific">Nibrella saemangeumensis</name>
    <dbReference type="NCBI Taxonomy" id="1084526"/>
    <lineage>
        <taxon>Bacteria</taxon>
        <taxon>Pseudomonadati</taxon>
        <taxon>Bacteroidota</taxon>
        <taxon>Cytophagia</taxon>
        <taxon>Cytophagales</taxon>
        <taxon>Spirosomataceae</taxon>
        <taxon>Nibrella</taxon>
    </lineage>
</organism>
<evidence type="ECO:0000313" key="1">
    <source>
        <dbReference type="EMBL" id="GAA4457137.1"/>
    </source>
</evidence>
<gene>
    <name evidence="1" type="ORF">GCM10023189_27390</name>
</gene>
<keyword evidence="2" id="KW-1185">Reference proteome</keyword>
<dbReference type="Proteomes" id="UP001501175">
    <property type="component" value="Unassembled WGS sequence"/>
</dbReference>
<dbReference type="EMBL" id="BAABHD010000029">
    <property type="protein sequence ID" value="GAA4457137.1"/>
    <property type="molecule type" value="Genomic_DNA"/>
</dbReference>
<reference evidence="2" key="1">
    <citation type="journal article" date="2019" name="Int. J. Syst. Evol. Microbiol.">
        <title>The Global Catalogue of Microorganisms (GCM) 10K type strain sequencing project: providing services to taxonomists for standard genome sequencing and annotation.</title>
        <authorList>
            <consortium name="The Broad Institute Genomics Platform"/>
            <consortium name="The Broad Institute Genome Sequencing Center for Infectious Disease"/>
            <person name="Wu L."/>
            <person name="Ma J."/>
        </authorList>
    </citation>
    <scope>NUCLEOTIDE SEQUENCE [LARGE SCALE GENOMIC DNA]</scope>
    <source>
        <strain evidence="2">JCM 17927</strain>
    </source>
</reference>
<evidence type="ECO:0000313" key="2">
    <source>
        <dbReference type="Proteomes" id="UP001501175"/>
    </source>
</evidence>
<name>A0ABP8MYR2_9BACT</name>
<proteinExistence type="predicted"/>
<comment type="caution">
    <text evidence="1">The sequence shown here is derived from an EMBL/GenBank/DDBJ whole genome shotgun (WGS) entry which is preliminary data.</text>
</comment>
<protein>
    <submittedName>
        <fullName evidence="1">Uncharacterized protein</fullName>
    </submittedName>
</protein>
<sequence>MEAPIPFNPSWQDYQQWLDTLPNDEKIYFRGLGFEVCLAVNAFKRHWYEAHHYRLRDYLLRQLSREDFETYSQLPTVSQLRANWLQASGDSRRMGSAN</sequence>